<feature type="region of interest" description="Disordered" evidence="1">
    <location>
        <begin position="249"/>
        <end position="272"/>
    </location>
</feature>
<dbReference type="Proteomes" id="UP000663865">
    <property type="component" value="Unassembled WGS sequence"/>
</dbReference>
<evidence type="ECO:0000256" key="2">
    <source>
        <dbReference type="SAM" id="Phobius"/>
    </source>
</evidence>
<keyword evidence="2" id="KW-1133">Transmembrane helix</keyword>
<evidence type="ECO:0000256" key="1">
    <source>
        <dbReference type="SAM" id="MobiDB-lite"/>
    </source>
</evidence>
<evidence type="ECO:0000313" key="4">
    <source>
        <dbReference type="Proteomes" id="UP000663865"/>
    </source>
</evidence>
<organism evidence="3 4">
    <name type="scientific">Rotaria socialis</name>
    <dbReference type="NCBI Taxonomy" id="392032"/>
    <lineage>
        <taxon>Eukaryota</taxon>
        <taxon>Metazoa</taxon>
        <taxon>Spiralia</taxon>
        <taxon>Gnathifera</taxon>
        <taxon>Rotifera</taxon>
        <taxon>Eurotatoria</taxon>
        <taxon>Bdelloidea</taxon>
        <taxon>Philodinida</taxon>
        <taxon>Philodinidae</taxon>
        <taxon>Rotaria</taxon>
    </lineage>
</organism>
<gene>
    <name evidence="3" type="ORF">KIK155_LOCUS15624</name>
</gene>
<comment type="caution">
    <text evidence="3">The sequence shown here is derived from an EMBL/GenBank/DDBJ whole genome shotgun (WGS) entry which is preliminary data.</text>
</comment>
<evidence type="ECO:0000313" key="3">
    <source>
        <dbReference type="EMBL" id="CAF3498507.1"/>
    </source>
</evidence>
<name>A0A818GW30_9BILA</name>
<proteinExistence type="predicted"/>
<reference evidence="3" key="1">
    <citation type="submission" date="2021-02" db="EMBL/GenBank/DDBJ databases">
        <authorList>
            <person name="Nowell W R."/>
        </authorList>
    </citation>
    <scope>NUCLEOTIDE SEQUENCE</scope>
</reference>
<feature type="region of interest" description="Disordered" evidence="1">
    <location>
        <begin position="904"/>
        <end position="931"/>
    </location>
</feature>
<accession>A0A818GW30</accession>
<feature type="compositionally biased region" description="Acidic residues" evidence="1">
    <location>
        <begin position="918"/>
        <end position="928"/>
    </location>
</feature>
<keyword evidence="2" id="KW-0812">Transmembrane</keyword>
<feature type="region of interest" description="Disordered" evidence="1">
    <location>
        <begin position="291"/>
        <end position="364"/>
    </location>
</feature>
<dbReference type="EMBL" id="CAJNYV010002750">
    <property type="protein sequence ID" value="CAF3498507.1"/>
    <property type="molecule type" value="Genomic_DNA"/>
</dbReference>
<feature type="transmembrane region" description="Helical" evidence="2">
    <location>
        <begin position="28"/>
        <end position="51"/>
    </location>
</feature>
<protein>
    <submittedName>
        <fullName evidence="3">Uncharacterized protein</fullName>
    </submittedName>
</protein>
<keyword evidence="2" id="KW-0472">Membrane</keyword>
<feature type="region of interest" description="Disordered" evidence="1">
    <location>
        <begin position="78"/>
        <end position="123"/>
    </location>
</feature>
<sequence>MNQSEPVQIPASNWVSVTPAGWTRRAKIITAVTAVAGMVLFTVTLLVPLIVTASKYTTSTTSITSMITSTTITTSNTSTTTTTTTSTLSPITTTGSTTTTNTLSTTPTIGATTTTNTLSTTTTTGSTTTTNTLSTTTITGSTTATNTDTTITTTTNTLSTTTITAHSTTTNTDTTTTTITNALSTTTITRSTTTTNTDTTTSTTQSSSVIVSSTTVISSTTSLTATASTTTQTTSLFLEMITVTTTTVASNTSTTASTTVPTTSTTESTNSTTTVAATSITDSTTSTTTAATTSITDSTTSTRTLATTSTTDSTTSSTTETTISTTESTTSASTTSTATTATTSTVTASTSTTTTESTTTMTTTTTTGLPAFLNVQPGTVHGVWNTFAGGINTLATESSTGTGTYFTGQSPNNLFDDDLSTIYSARGYSSSGANLYAGLGTGFYMTVAQCQPVLLGFQFGHAYNLSECEPLTVTVEGTNCANLLTCPNWTLLYFGSIGLEIQVDSLQYGKYQSISNSVIYNNYRFLTTSKRNSSEFISYSEVQLFGSSSQTSSQTSGANATSLLVVQSGSVQGIWNTVAGGISTIATANASGVGTYPSNESPDTLFDGNTNTDYISRGNSSGGIDAIAGLNTGFYLTIAHCQPTLVKFRFATASNESSPDCDPTEITVQGSNCNTLISCTNWTTIYTGPTGLESVVNRSTYGPFQNIALLQTYTSYRFLVTAKRNDSNAVAYSENFTIYFSRDVFSNIARGSLSIEGVPIESKQIVPKANSLENQTIFVQRHSNEEPQECNVIQTDGLLLQNIKTKRYFHAQRHEIEYINIPEQEGTEVTYVLKHQGKATLSYQIHGITWSPQYDLSILSDDCQHMFQAFAEITNGTKQVYRIDQTELLGGDIVLRRDVASKRRRDRSRSRSRSSSESSDEDDEEFDSCDITPAVGEPGELAGLYRYSIDQPFVLLAKSTFGLPFINATIQVSKYVGLTLPFTSHTQIRKLQRKYRIESIDKFLPGGPLTIRE</sequence>
<dbReference type="AlphaFoldDB" id="A0A818GW30"/>